<evidence type="ECO:0000313" key="3">
    <source>
        <dbReference type="Proteomes" id="UP000509448"/>
    </source>
</evidence>
<dbReference type="Gene3D" id="3.30.70.920">
    <property type="match status" value="1"/>
</dbReference>
<reference evidence="2 3" key="1">
    <citation type="journal article" date="2019" name="ISME J.">
        <title>Isolation and characterization of a thermophilic sulfur- and iron-reducing thaumarchaeote from a terrestrial acidic hot spring.</title>
        <authorList>
            <person name="Kato S."/>
            <person name="Itoh T."/>
            <person name="Yuki M."/>
            <person name="Nagamori M."/>
            <person name="Ohnishi M."/>
            <person name="Uematsu K."/>
            <person name="Suzuki K."/>
            <person name="Takashina T."/>
            <person name="Ohkuma M."/>
        </authorList>
    </citation>
    <scope>NUCLEOTIDE SEQUENCE [LARGE SCALE GENOMIC DNA]</scope>
    <source>
        <strain evidence="2 3">NAS-02</strain>
    </source>
</reference>
<dbReference type="RefSeq" id="WP_174448472.1">
    <property type="nucleotide sequence ID" value="NZ_AP018732.1"/>
</dbReference>
<dbReference type="EMBL" id="AP018732">
    <property type="protein sequence ID" value="BBE42215.1"/>
    <property type="molecule type" value="Genomic_DNA"/>
</dbReference>
<dbReference type="SUPFAM" id="SSF54909">
    <property type="entry name" value="Dimeric alpha+beta barrel"/>
    <property type="match status" value="1"/>
</dbReference>
<dbReference type="InterPro" id="IPR019887">
    <property type="entry name" value="Tscrpt_reg_AsnC/Lrp_C"/>
</dbReference>
<proteinExistence type="predicted"/>
<feature type="domain" description="Transcription regulator AsnC/Lrp ligand binding" evidence="1">
    <location>
        <begin position="6"/>
        <end position="76"/>
    </location>
</feature>
<dbReference type="InterPro" id="IPR011008">
    <property type="entry name" value="Dimeric_a/b-barrel"/>
</dbReference>
<dbReference type="AlphaFoldDB" id="A0A4P2VMC7"/>
<dbReference type="KEGG" id="ccai:NAS2_0826"/>
<dbReference type="Pfam" id="PF01037">
    <property type="entry name" value="AsnC_trans_reg"/>
    <property type="match status" value="1"/>
</dbReference>
<keyword evidence="3" id="KW-1185">Reference proteome</keyword>
<name>A0A4P2VMC7_9ARCH</name>
<accession>A0A4P2VMC7</accession>
<sequence length="77" mass="8641">MAKAFILINTDTGTEDQVLSELKKIPGVTEAYTIYGVYDLIAKVEADTLDKVKEIVSSRIRRLEHVRSTLSMMVVEP</sequence>
<dbReference type="Proteomes" id="UP000509448">
    <property type="component" value="Chromosome"/>
</dbReference>
<evidence type="ECO:0000313" key="2">
    <source>
        <dbReference type="EMBL" id="BBE42215.1"/>
    </source>
</evidence>
<gene>
    <name evidence="2" type="ORF">NAS2_0826</name>
</gene>
<evidence type="ECO:0000259" key="1">
    <source>
        <dbReference type="Pfam" id="PF01037"/>
    </source>
</evidence>
<organism evidence="2 3">
    <name type="scientific">Conexivisphaera calida</name>
    <dbReference type="NCBI Taxonomy" id="1874277"/>
    <lineage>
        <taxon>Archaea</taxon>
        <taxon>Nitrososphaerota</taxon>
        <taxon>Conexivisphaeria</taxon>
        <taxon>Conexivisphaerales</taxon>
        <taxon>Conexivisphaeraceae</taxon>
        <taxon>Conexivisphaera</taxon>
    </lineage>
</organism>
<dbReference type="GeneID" id="55584638"/>
<dbReference type="OrthoDB" id="8136at2157"/>
<protein>
    <submittedName>
        <fullName evidence="2">Transcriptional regulator, AsnC family</fullName>
    </submittedName>
</protein>